<evidence type="ECO:0000256" key="6">
    <source>
        <dbReference type="SAM" id="Phobius"/>
    </source>
</evidence>
<evidence type="ECO:0000256" key="2">
    <source>
        <dbReference type="ARBA" id="ARBA00022692"/>
    </source>
</evidence>
<dbReference type="GO" id="GO:0055085">
    <property type="term" value="P:transmembrane transport"/>
    <property type="evidence" value="ECO:0007669"/>
    <property type="project" value="InterPro"/>
</dbReference>
<feature type="transmembrane region" description="Helical" evidence="6">
    <location>
        <begin position="28"/>
        <end position="48"/>
    </location>
</feature>
<dbReference type="SUPFAM" id="SSF74653">
    <property type="entry name" value="TolA/TonB C-terminal domain"/>
    <property type="match status" value="1"/>
</dbReference>
<dbReference type="EMBL" id="LT828648">
    <property type="protein sequence ID" value="SLM46357.1"/>
    <property type="molecule type" value="Genomic_DNA"/>
</dbReference>
<evidence type="ECO:0000256" key="1">
    <source>
        <dbReference type="ARBA" id="ARBA00004167"/>
    </source>
</evidence>
<dbReference type="GO" id="GO:0016020">
    <property type="term" value="C:membrane"/>
    <property type="evidence" value="ECO:0007669"/>
    <property type="project" value="UniProtKB-SubCell"/>
</dbReference>
<name>A0A1W1I062_9BACT</name>
<dbReference type="RefSeq" id="WP_080885058.1">
    <property type="nucleotide sequence ID" value="NZ_LT828648.1"/>
</dbReference>
<dbReference type="InterPro" id="IPR037682">
    <property type="entry name" value="TonB_C"/>
</dbReference>
<evidence type="ECO:0000313" key="8">
    <source>
        <dbReference type="EMBL" id="SLM46357.1"/>
    </source>
</evidence>
<evidence type="ECO:0000256" key="5">
    <source>
        <dbReference type="SAM" id="MobiDB-lite"/>
    </source>
</evidence>
<evidence type="ECO:0000259" key="7">
    <source>
        <dbReference type="PROSITE" id="PS52015"/>
    </source>
</evidence>
<dbReference type="NCBIfam" id="TIGR01352">
    <property type="entry name" value="tonB_Cterm"/>
    <property type="match status" value="1"/>
</dbReference>
<dbReference type="PROSITE" id="PS52015">
    <property type="entry name" value="TONB_CTD"/>
    <property type="match status" value="1"/>
</dbReference>
<dbReference type="KEGG" id="nja:NSJP_0185"/>
<organism evidence="8 9">
    <name type="scientific">Nitrospira japonica</name>
    <dbReference type="NCBI Taxonomy" id="1325564"/>
    <lineage>
        <taxon>Bacteria</taxon>
        <taxon>Pseudomonadati</taxon>
        <taxon>Nitrospirota</taxon>
        <taxon>Nitrospiria</taxon>
        <taxon>Nitrospirales</taxon>
        <taxon>Nitrospiraceae</taxon>
        <taxon>Nitrospira</taxon>
    </lineage>
</organism>
<feature type="domain" description="TonB C-terminal" evidence="7">
    <location>
        <begin position="275"/>
        <end position="368"/>
    </location>
</feature>
<keyword evidence="2 6" id="KW-0812">Transmembrane</keyword>
<evidence type="ECO:0000313" key="9">
    <source>
        <dbReference type="Proteomes" id="UP000192042"/>
    </source>
</evidence>
<dbReference type="Pfam" id="PF13103">
    <property type="entry name" value="TonB_2"/>
    <property type="match status" value="1"/>
</dbReference>
<dbReference type="AlphaFoldDB" id="A0A1W1I062"/>
<reference evidence="8 9" key="1">
    <citation type="submission" date="2017-03" db="EMBL/GenBank/DDBJ databases">
        <authorList>
            <person name="Afonso C.L."/>
            <person name="Miller P.J."/>
            <person name="Scott M.A."/>
            <person name="Spackman E."/>
            <person name="Goraichik I."/>
            <person name="Dimitrov K.M."/>
            <person name="Suarez D.L."/>
            <person name="Swayne D.E."/>
        </authorList>
    </citation>
    <scope>NUCLEOTIDE SEQUENCE [LARGE SCALE GENOMIC DNA]</scope>
    <source>
        <strain evidence="8">Genome sequencing of Nitrospira japonica strain NJ11</strain>
    </source>
</reference>
<dbReference type="OrthoDB" id="9779830at2"/>
<keyword evidence="4 6" id="KW-0472">Membrane</keyword>
<feature type="region of interest" description="Disordered" evidence="5">
    <location>
        <begin position="74"/>
        <end position="121"/>
    </location>
</feature>
<keyword evidence="9" id="KW-1185">Reference proteome</keyword>
<dbReference type="InterPro" id="IPR006260">
    <property type="entry name" value="TonB/TolA_C"/>
</dbReference>
<evidence type="ECO:0000256" key="4">
    <source>
        <dbReference type="ARBA" id="ARBA00023136"/>
    </source>
</evidence>
<feature type="compositionally biased region" description="Low complexity" evidence="5">
    <location>
        <begin position="170"/>
        <end position="184"/>
    </location>
</feature>
<dbReference type="Gene3D" id="3.30.1150.10">
    <property type="match status" value="1"/>
</dbReference>
<evidence type="ECO:0000256" key="3">
    <source>
        <dbReference type="ARBA" id="ARBA00022989"/>
    </source>
</evidence>
<protein>
    <recommendedName>
        <fullName evidence="7">TonB C-terminal domain-containing protein</fullName>
    </recommendedName>
</protein>
<dbReference type="Proteomes" id="UP000192042">
    <property type="component" value="Chromosome I"/>
</dbReference>
<accession>A0A1W1I062</accession>
<dbReference type="STRING" id="1325564.NSJP_0185"/>
<sequence>MSAQAHVHPVQWFDAEEQDKLFLKLKRALAASFVLHVVLLLVVAGLRLPQHGERPLSSMEVSLVSVPAPVQQVEASKPVVQPKPSEPRRAPAPPVKQVAPAPVPVPPAPRASVAPNPAPPAPAVPVSPIPAPTPPAPVAAPVRQSIAKDILRDLQLPPDAPKLGELTPAKAVAQPQPQAPIPKVKLPDLPRIPDTMPDRVVKAHQQTPQTSLSEDQNRELEEELKKVKHFQPAAKLETPKEVPVKVTPPPQEASVPVAKVAPQTMLKASGASGTNPFWARVEAIIKSNWEPPPVDATGSTYSVVVKFRFYRNGTVKDIGIEHSSGNDYFDMAGQRAVQKPRAFPPFPSEMTEAYQDVEMVFRVGEALG</sequence>
<keyword evidence="3 6" id="KW-1133">Transmembrane helix</keyword>
<gene>
    <name evidence="8" type="ORF">NSJP_0185</name>
</gene>
<dbReference type="PRINTS" id="PR01217">
    <property type="entry name" value="PRICHEXTENSN"/>
</dbReference>
<comment type="subcellular location">
    <subcellularLocation>
        <location evidence="1">Membrane</location>
        <topology evidence="1">Single-pass membrane protein</topology>
    </subcellularLocation>
</comment>
<proteinExistence type="predicted"/>
<feature type="region of interest" description="Disordered" evidence="5">
    <location>
        <begin position="170"/>
        <end position="190"/>
    </location>
</feature>